<keyword evidence="2" id="KW-0732">Signal</keyword>
<comment type="caution">
    <text evidence="4">The sequence shown here is derived from an EMBL/GenBank/DDBJ whole genome shotgun (WGS) entry which is preliminary data.</text>
</comment>
<evidence type="ECO:0000256" key="1">
    <source>
        <dbReference type="ARBA" id="ARBA00004196"/>
    </source>
</evidence>
<reference evidence="4" key="1">
    <citation type="submission" date="2019-08" db="EMBL/GenBank/DDBJ databases">
        <authorList>
            <person name="Kucharzyk K."/>
            <person name="Murdoch R.W."/>
            <person name="Higgins S."/>
            <person name="Loffler F."/>
        </authorList>
    </citation>
    <scope>NUCLEOTIDE SEQUENCE</scope>
</reference>
<dbReference type="SUPFAM" id="SSF53850">
    <property type="entry name" value="Periplasmic binding protein-like II"/>
    <property type="match status" value="1"/>
</dbReference>
<dbReference type="Gene3D" id="3.40.190.10">
    <property type="entry name" value="Periplasmic binding protein-like II"/>
    <property type="match status" value="2"/>
</dbReference>
<accession>A0A644YM66</accession>
<dbReference type="InterPro" id="IPR001638">
    <property type="entry name" value="Solute-binding_3/MltF_N"/>
</dbReference>
<dbReference type="EMBL" id="VSSQ01005421">
    <property type="protein sequence ID" value="MPM29088.1"/>
    <property type="molecule type" value="Genomic_DNA"/>
</dbReference>
<evidence type="ECO:0000256" key="2">
    <source>
        <dbReference type="ARBA" id="ARBA00022729"/>
    </source>
</evidence>
<sequence>MKKLLALVLAALMMMSLAACAAQDAAAVADATAAPEATAATEEAAAGAIDMSAVKFIQDGVLSVGMEIGYPPFEDLAEDGTTPIGYDVDFAKALGEKLGVAVTFVNTAWDGIFQGIGVNYDCVISAVTITDERKESMLFSEPYISNYQAVVVRKDSPLKINSFLDLNGLAIAVQKETTSDILMSDYVSTGSINSTISANEKVPTCFTQLENGEVDVVVVDSSVADGYLASNPDKFVKAFQDESEPQEFGVAVAKDNTALQAAINQAITQLTAEGYFEESVAYWFGK</sequence>
<dbReference type="PANTHER" id="PTHR35936:SF19">
    <property type="entry name" value="AMINO-ACID-BINDING PROTEIN YXEM-RELATED"/>
    <property type="match status" value="1"/>
</dbReference>
<evidence type="ECO:0000259" key="3">
    <source>
        <dbReference type="SMART" id="SM00062"/>
    </source>
</evidence>
<dbReference type="Pfam" id="PF00497">
    <property type="entry name" value="SBP_bac_3"/>
    <property type="match status" value="1"/>
</dbReference>
<organism evidence="4">
    <name type="scientific">bioreactor metagenome</name>
    <dbReference type="NCBI Taxonomy" id="1076179"/>
    <lineage>
        <taxon>unclassified sequences</taxon>
        <taxon>metagenomes</taxon>
        <taxon>ecological metagenomes</taxon>
    </lineage>
</organism>
<dbReference type="AlphaFoldDB" id="A0A644YM66"/>
<dbReference type="PROSITE" id="PS01039">
    <property type="entry name" value="SBP_BACTERIAL_3"/>
    <property type="match status" value="1"/>
</dbReference>
<name>A0A644YM66_9ZZZZ</name>
<feature type="domain" description="Solute-binding protein family 3/N-terminal" evidence="3">
    <location>
        <begin position="61"/>
        <end position="279"/>
    </location>
</feature>
<gene>
    <name evidence="4" type="primary">mltF_23</name>
    <name evidence="4" type="ORF">SDC9_75627</name>
</gene>
<comment type="subcellular location">
    <subcellularLocation>
        <location evidence="1">Cell envelope</location>
    </subcellularLocation>
</comment>
<evidence type="ECO:0000313" key="4">
    <source>
        <dbReference type="EMBL" id="MPM29088.1"/>
    </source>
</evidence>
<proteinExistence type="predicted"/>
<dbReference type="InterPro" id="IPR018313">
    <property type="entry name" value="SBP_3_CS"/>
</dbReference>
<protein>
    <submittedName>
        <fullName evidence="4">Membrane-bound lytic murein transglycosylase F</fullName>
    </submittedName>
</protein>
<dbReference type="PANTHER" id="PTHR35936">
    <property type="entry name" value="MEMBRANE-BOUND LYTIC MUREIN TRANSGLYCOSYLASE F"/>
    <property type="match status" value="1"/>
</dbReference>
<dbReference type="SMART" id="SM00062">
    <property type="entry name" value="PBPb"/>
    <property type="match status" value="1"/>
</dbReference>
<dbReference type="PROSITE" id="PS51257">
    <property type="entry name" value="PROKAR_LIPOPROTEIN"/>
    <property type="match status" value="1"/>
</dbReference>
<dbReference type="GO" id="GO:0030313">
    <property type="term" value="C:cell envelope"/>
    <property type="evidence" value="ECO:0007669"/>
    <property type="project" value="UniProtKB-SubCell"/>
</dbReference>